<feature type="region of interest" description="Disordered" evidence="1">
    <location>
        <begin position="1"/>
        <end position="32"/>
    </location>
</feature>
<gene>
    <name evidence="3" type="ORF">HHL09_25860</name>
</gene>
<dbReference type="Pfam" id="PF13451">
    <property type="entry name" value="zf_Tbcl"/>
    <property type="match status" value="1"/>
</dbReference>
<organism evidence="3 4">
    <name type="scientific">Luteolibacter luteus</name>
    <dbReference type="NCBI Taxonomy" id="2728835"/>
    <lineage>
        <taxon>Bacteria</taxon>
        <taxon>Pseudomonadati</taxon>
        <taxon>Verrucomicrobiota</taxon>
        <taxon>Verrucomicrobiia</taxon>
        <taxon>Verrucomicrobiales</taxon>
        <taxon>Verrucomicrobiaceae</taxon>
        <taxon>Luteolibacter</taxon>
    </lineage>
</organism>
<sequence>MPSSAEPSDYDAYAEHPRYGKRPRITGIDPQEDPEKGLLFWISPPECRIPYTAIKADMDRQNITAFPIPWYFDQRKICKDCERPFIFFAEEQRYWFEELGFYLGTECLRCAKCRKEKREKAGRIDPPPEAPL</sequence>
<evidence type="ECO:0000313" key="3">
    <source>
        <dbReference type="EMBL" id="QJE99058.1"/>
    </source>
</evidence>
<protein>
    <recommendedName>
        <fullName evidence="2">Probable zinc-binding domain-containing protein</fullName>
    </recommendedName>
</protein>
<proteinExistence type="predicted"/>
<dbReference type="Proteomes" id="UP000501812">
    <property type="component" value="Chromosome"/>
</dbReference>
<accession>A0A858RRL1</accession>
<dbReference type="InterPro" id="IPR025306">
    <property type="entry name" value="Zn-bnd_dom_prob"/>
</dbReference>
<name>A0A858RRL1_9BACT</name>
<keyword evidence="4" id="KW-1185">Reference proteome</keyword>
<evidence type="ECO:0000256" key="1">
    <source>
        <dbReference type="SAM" id="MobiDB-lite"/>
    </source>
</evidence>
<dbReference type="KEGG" id="luo:HHL09_25860"/>
<evidence type="ECO:0000313" key="4">
    <source>
        <dbReference type="Proteomes" id="UP000501812"/>
    </source>
</evidence>
<dbReference type="EMBL" id="CP051774">
    <property type="protein sequence ID" value="QJE99058.1"/>
    <property type="molecule type" value="Genomic_DNA"/>
</dbReference>
<reference evidence="3 4" key="1">
    <citation type="submission" date="2020-04" db="EMBL/GenBank/DDBJ databases">
        <title>Luteolibacter sp. G-1-1-1 isolated from soil.</title>
        <authorList>
            <person name="Dahal R.H."/>
        </authorList>
    </citation>
    <scope>NUCLEOTIDE SEQUENCE [LARGE SCALE GENOMIC DNA]</scope>
    <source>
        <strain evidence="3 4">G-1-1-1</strain>
    </source>
</reference>
<feature type="domain" description="Probable zinc-binding" evidence="2">
    <location>
        <begin position="73"/>
        <end position="120"/>
    </location>
</feature>
<dbReference type="AlphaFoldDB" id="A0A858RRL1"/>
<evidence type="ECO:0000259" key="2">
    <source>
        <dbReference type="Pfam" id="PF13451"/>
    </source>
</evidence>